<feature type="compositionally biased region" description="Low complexity" evidence="1">
    <location>
        <begin position="125"/>
        <end position="135"/>
    </location>
</feature>
<accession>A0AAD1SVR4</accession>
<gene>
    <name evidence="3" type="ORF">PECUL_23A053057</name>
</gene>
<proteinExistence type="predicted"/>
<feature type="compositionally biased region" description="Polar residues" evidence="1">
    <location>
        <begin position="489"/>
        <end position="498"/>
    </location>
</feature>
<evidence type="ECO:0000313" key="4">
    <source>
        <dbReference type="Proteomes" id="UP001295444"/>
    </source>
</evidence>
<feature type="compositionally biased region" description="Basic and acidic residues" evidence="1">
    <location>
        <begin position="383"/>
        <end position="393"/>
    </location>
</feature>
<feature type="region of interest" description="Disordered" evidence="1">
    <location>
        <begin position="474"/>
        <end position="570"/>
    </location>
</feature>
<dbReference type="EMBL" id="OW240919">
    <property type="protein sequence ID" value="CAH2310505.1"/>
    <property type="molecule type" value="Genomic_DNA"/>
</dbReference>
<keyword evidence="4" id="KW-1185">Reference proteome</keyword>
<evidence type="ECO:0000313" key="3">
    <source>
        <dbReference type="EMBL" id="CAH2310505.1"/>
    </source>
</evidence>
<name>A0AAD1SVR4_PELCU</name>
<feature type="compositionally biased region" description="Basic residues" evidence="1">
    <location>
        <begin position="175"/>
        <end position="188"/>
    </location>
</feature>
<dbReference type="Proteomes" id="UP001295444">
    <property type="component" value="Chromosome 08"/>
</dbReference>
<dbReference type="AlphaFoldDB" id="A0AAD1SVR4"/>
<evidence type="ECO:0000259" key="2">
    <source>
        <dbReference type="PROSITE" id="PS51281"/>
    </source>
</evidence>
<dbReference type="PROSITE" id="PS51281">
    <property type="entry name" value="TAP_C"/>
    <property type="match status" value="1"/>
</dbReference>
<feature type="domain" description="TAP-C" evidence="2">
    <location>
        <begin position="1"/>
        <end position="32"/>
    </location>
</feature>
<feature type="region of interest" description="Disordered" evidence="1">
    <location>
        <begin position="175"/>
        <end position="194"/>
    </location>
</feature>
<feature type="region of interest" description="Disordered" evidence="1">
    <location>
        <begin position="371"/>
        <end position="410"/>
    </location>
</feature>
<sequence length="600" mass="65561">MPDDKWVVDRAHMALRARRAEGSVPRDVIIHFHYFFTNEAIINSDYSNFHCSYQTDNGTAFTQSLILSLASTEKKPQTTTCEKSTESDMESSQTRMGERTTACVKPKVSSTSKPRTKHEPNLTYKTSTKSKITASKNKKPTIPARFSLPSKPISISRPKSIAKTTARPLTHYKTRKPNKTHTKVKPKPSSRTNTRVKRNIDSQINHRNADKKMPDICSRNTNITTPSATTTASPLTGNVSITPAETVGSIEKSISPLEFTCMNLKYNDAIKNRTFNMLILKGVNRIFNYFPYYVTSEIVMLSDVGAVKIFMYLWFVGGPLSSQTVADACAKGVSKKDVFFKGVKIDYINSGEADTGAKRCSVANTGTTSGMTYSAGAGPATDTPRRWSRRSDPSHPSLKPTRACAPLYPPPPCRNTHRWAPETERDSPHQGTTPRVYLPLIQATNPLLCRLLLPTPCAWCLLPNGTPCLTSALPLSPTPEKKENPAPPLTQQGGNSPLPQAEHQDPPSRPRGPQRDSLHSPVWVREALEPAPPLPKSPPGAALPGCNPILCDHPGGPPSPTGASIPSAAQSNLRAALPAFCRTNIRSPSEAPEARWEAGP</sequence>
<feature type="region of interest" description="Disordered" evidence="1">
    <location>
        <begin position="76"/>
        <end position="155"/>
    </location>
</feature>
<dbReference type="GO" id="GO:0051028">
    <property type="term" value="P:mRNA transport"/>
    <property type="evidence" value="ECO:0007669"/>
    <property type="project" value="InterPro"/>
</dbReference>
<protein>
    <submittedName>
        <fullName evidence="3">---NA</fullName>
    </submittedName>
</protein>
<dbReference type="GO" id="GO:0005634">
    <property type="term" value="C:nucleus"/>
    <property type="evidence" value="ECO:0007669"/>
    <property type="project" value="InterPro"/>
</dbReference>
<organism evidence="3 4">
    <name type="scientific">Pelobates cultripes</name>
    <name type="common">Western spadefoot toad</name>
    <dbReference type="NCBI Taxonomy" id="61616"/>
    <lineage>
        <taxon>Eukaryota</taxon>
        <taxon>Metazoa</taxon>
        <taxon>Chordata</taxon>
        <taxon>Craniata</taxon>
        <taxon>Vertebrata</taxon>
        <taxon>Euteleostomi</taxon>
        <taxon>Amphibia</taxon>
        <taxon>Batrachia</taxon>
        <taxon>Anura</taxon>
        <taxon>Pelobatoidea</taxon>
        <taxon>Pelobatidae</taxon>
        <taxon>Pelobates</taxon>
    </lineage>
</organism>
<feature type="compositionally biased region" description="Polar residues" evidence="1">
    <location>
        <begin position="561"/>
        <end position="570"/>
    </location>
</feature>
<feature type="compositionally biased region" description="Basic and acidic residues" evidence="1">
    <location>
        <begin position="502"/>
        <end position="518"/>
    </location>
</feature>
<reference evidence="3" key="1">
    <citation type="submission" date="2022-03" db="EMBL/GenBank/DDBJ databases">
        <authorList>
            <person name="Alioto T."/>
            <person name="Alioto T."/>
            <person name="Gomez Garrido J."/>
        </authorList>
    </citation>
    <scope>NUCLEOTIDE SEQUENCE</scope>
</reference>
<dbReference type="InterPro" id="IPR005637">
    <property type="entry name" value="TAP_C_dom"/>
</dbReference>
<evidence type="ECO:0000256" key="1">
    <source>
        <dbReference type="SAM" id="MobiDB-lite"/>
    </source>
</evidence>